<gene>
    <name evidence="3" type="ORF">E5288_WYG022298</name>
</gene>
<dbReference type="Pfam" id="PF15393">
    <property type="entry name" value="DUF4615"/>
    <property type="match status" value="1"/>
</dbReference>
<feature type="compositionally biased region" description="Polar residues" evidence="2">
    <location>
        <begin position="1"/>
        <end position="11"/>
    </location>
</feature>
<evidence type="ECO:0000313" key="3">
    <source>
        <dbReference type="EMBL" id="MXQ93687.1"/>
    </source>
</evidence>
<evidence type="ECO:0000313" key="4">
    <source>
        <dbReference type="Proteomes" id="UP000322234"/>
    </source>
</evidence>
<accession>A0A6B0RY51</accession>
<evidence type="ECO:0000256" key="1">
    <source>
        <dbReference type="ARBA" id="ARBA00005707"/>
    </source>
</evidence>
<keyword evidence="4" id="KW-1185">Reference proteome</keyword>
<sequence length="133" mass="14924">MQRPTPKQSEGPSVELGEGNGDSPMASGAAKGWNCCLCEEQALGAIRTLRSQRTSLPRKRQLMRSLFGDYRAQIEAEWREALQALRTAAHSAQVQPVGEAARKKSRRVCRPRPEGRSKGTSDTRDEEFRFNFF</sequence>
<organism evidence="3 4">
    <name type="scientific">Bos mutus</name>
    <name type="common">wild yak</name>
    <dbReference type="NCBI Taxonomy" id="72004"/>
    <lineage>
        <taxon>Eukaryota</taxon>
        <taxon>Metazoa</taxon>
        <taxon>Chordata</taxon>
        <taxon>Craniata</taxon>
        <taxon>Vertebrata</taxon>
        <taxon>Euteleostomi</taxon>
        <taxon>Mammalia</taxon>
        <taxon>Eutheria</taxon>
        <taxon>Laurasiatheria</taxon>
        <taxon>Artiodactyla</taxon>
        <taxon>Ruminantia</taxon>
        <taxon>Pecora</taxon>
        <taxon>Bovidae</taxon>
        <taxon>Bovinae</taxon>
        <taxon>Bos</taxon>
    </lineage>
</organism>
<name>A0A6B0RY51_9CETA</name>
<evidence type="ECO:0000256" key="2">
    <source>
        <dbReference type="SAM" id="MobiDB-lite"/>
    </source>
</evidence>
<dbReference type="PANTHER" id="PTHR13602:SF2">
    <property type="entry name" value="UPF0488 PROTEIN C8ORF33"/>
    <property type="match status" value="1"/>
</dbReference>
<protein>
    <submittedName>
        <fullName evidence="3">Uncharacterized protein</fullName>
    </submittedName>
</protein>
<dbReference type="Proteomes" id="UP000322234">
    <property type="component" value="Unassembled WGS sequence"/>
</dbReference>
<dbReference type="InterPro" id="IPR029274">
    <property type="entry name" value="DUF4615"/>
</dbReference>
<feature type="region of interest" description="Disordered" evidence="2">
    <location>
        <begin position="1"/>
        <end position="29"/>
    </location>
</feature>
<feature type="region of interest" description="Disordered" evidence="2">
    <location>
        <begin position="91"/>
        <end position="126"/>
    </location>
</feature>
<comment type="similarity">
    <text evidence="1">Belongs to the UPF0488 family.</text>
</comment>
<comment type="caution">
    <text evidence="3">The sequence shown here is derived from an EMBL/GenBank/DDBJ whole genome shotgun (WGS) entry which is preliminary data.</text>
</comment>
<dbReference type="PANTHER" id="PTHR13602">
    <property type="entry name" value="UPF0488 PROTEIN C8ORF33"/>
    <property type="match status" value="1"/>
</dbReference>
<proteinExistence type="inferred from homology"/>
<feature type="compositionally biased region" description="Basic and acidic residues" evidence="2">
    <location>
        <begin position="111"/>
        <end position="126"/>
    </location>
</feature>
<dbReference type="AlphaFoldDB" id="A0A6B0RY51"/>
<reference evidence="3" key="1">
    <citation type="submission" date="2019-10" db="EMBL/GenBank/DDBJ databases">
        <title>The sequence and de novo assembly of the wild yak genome.</title>
        <authorList>
            <person name="Liu Y."/>
        </authorList>
    </citation>
    <scope>NUCLEOTIDE SEQUENCE [LARGE SCALE GENOMIC DNA]</scope>
    <source>
        <strain evidence="3">WY2019</strain>
    </source>
</reference>
<dbReference type="EMBL" id="VBQZ03000096">
    <property type="protein sequence ID" value="MXQ93687.1"/>
    <property type="molecule type" value="Genomic_DNA"/>
</dbReference>